<organism evidence="1 2">
    <name type="scientific">Porites lobata</name>
    <dbReference type="NCBI Taxonomy" id="104759"/>
    <lineage>
        <taxon>Eukaryota</taxon>
        <taxon>Metazoa</taxon>
        <taxon>Cnidaria</taxon>
        <taxon>Anthozoa</taxon>
        <taxon>Hexacorallia</taxon>
        <taxon>Scleractinia</taxon>
        <taxon>Fungiina</taxon>
        <taxon>Poritidae</taxon>
        <taxon>Porites</taxon>
    </lineage>
</organism>
<accession>A0ABN8PA88</accession>
<evidence type="ECO:0000313" key="1">
    <source>
        <dbReference type="EMBL" id="CAH3139663.1"/>
    </source>
</evidence>
<sequence>MVCLSRQVVAQTPLLRPGTQVQTYVEKMIGTTKRFVVGLKLTSSQASSVLGKRTVPSIPANIEKDVGEIMPGATPMNSEKVTRMAFNGEVFYSVEYGKLKTCGYCVEYLTKHHFGEVQYFLYCVAAGNAVAVIKPIHLLDKAFPTLSLDKDYDCHIQRAVVDNSFKVIPVTYIIRKAALLEGKQKQLLCSQRAKPI</sequence>
<evidence type="ECO:0000313" key="2">
    <source>
        <dbReference type="Proteomes" id="UP001159405"/>
    </source>
</evidence>
<keyword evidence="2" id="KW-1185">Reference proteome</keyword>
<proteinExistence type="predicted"/>
<comment type="caution">
    <text evidence="1">The sequence shown here is derived from an EMBL/GenBank/DDBJ whole genome shotgun (WGS) entry which is preliminary data.</text>
</comment>
<reference evidence="1 2" key="1">
    <citation type="submission" date="2022-05" db="EMBL/GenBank/DDBJ databases">
        <authorList>
            <consortium name="Genoscope - CEA"/>
            <person name="William W."/>
        </authorList>
    </citation>
    <scope>NUCLEOTIDE SEQUENCE [LARGE SCALE GENOMIC DNA]</scope>
</reference>
<gene>
    <name evidence="1" type="ORF">PLOB_00040750</name>
</gene>
<protein>
    <submittedName>
        <fullName evidence="1">Uncharacterized protein</fullName>
    </submittedName>
</protein>
<dbReference type="EMBL" id="CALNXK010000063">
    <property type="protein sequence ID" value="CAH3139663.1"/>
    <property type="molecule type" value="Genomic_DNA"/>
</dbReference>
<dbReference type="Proteomes" id="UP001159405">
    <property type="component" value="Unassembled WGS sequence"/>
</dbReference>
<name>A0ABN8PA88_9CNID</name>